<evidence type="ECO:0000256" key="3">
    <source>
        <dbReference type="ARBA" id="ARBA00023295"/>
    </source>
</evidence>
<dbReference type="RefSeq" id="WP_022000960.1">
    <property type="nucleotide sequence ID" value="NZ_AP024085.1"/>
</dbReference>
<dbReference type="GeneID" id="70578819"/>
<dbReference type="EMBL" id="AP024085">
    <property type="protein sequence ID" value="BCL56683.1"/>
    <property type="molecule type" value="Genomic_DNA"/>
</dbReference>
<dbReference type="InterPro" id="IPR018120">
    <property type="entry name" value="Glyco_hydro_1_AS"/>
</dbReference>
<gene>
    <name evidence="7" type="ORF">Fi14EGH31_03950</name>
</gene>
<dbReference type="GO" id="GO:0008422">
    <property type="term" value="F:beta-glucosidase activity"/>
    <property type="evidence" value="ECO:0007669"/>
    <property type="project" value="TreeGrafter"/>
</dbReference>
<dbReference type="Pfam" id="PF00232">
    <property type="entry name" value="Glyco_hydro_1"/>
    <property type="match status" value="1"/>
</dbReference>
<evidence type="ECO:0000256" key="2">
    <source>
        <dbReference type="ARBA" id="ARBA00022801"/>
    </source>
</evidence>
<comment type="similarity">
    <text evidence="1 5">Belongs to the glycosyl hydrolase 1 family.</text>
</comment>
<evidence type="ECO:0000256" key="1">
    <source>
        <dbReference type="ARBA" id="ARBA00010838"/>
    </source>
</evidence>
<feature type="active site" description="Nucleophile" evidence="4">
    <location>
        <position position="366"/>
    </location>
</feature>
<dbReference type="FunFam" id="3.20.20.80:FF:000004">
    <property type="entry name" value="Beta-glucosidase 6-phospho-beta-glucosidase"/>
    <property type="match status" value="1"/>
</dbReference>
<dbReference type="SUPFAM" id="SSF51445">
    <property type="entry name" value="(Trans)glycosidases"/>
    <property type="match status" value="1"/>
</dbReference>
<dbReference type="PANTHER" id="PTHR10353:SF122">
    <property type="entry name" value="6-PHOSPHO-BETA-GLUCOSIDASE ASCB-RELATED"/>
    <property type="match status" value="1"/>
</dbReference>
<dbReference type="PROSITE" id="PS00653">
    <property type="entry name" value="GLYCOSYL_HYDROL_F1_2"/>
    <property type="match status" value="1"/>
</dbReference>
<evidence type="ECO:0000256" key="6">
    <source>
        <dbReference type="RuleBase" id="RU004468"/>
    </source>
</evidence>
<reference evidence="8" key="1">
    <citation type="submission" date="2020-09" db="EMBL/GenBank/DDBJ databases">
        <title>Complete genome sequencing of Faecalibacillus intestinalis strain 14EGH31.</title>
        <authorList>
            <person name="Sakamoto M."/>
            <person name="Murakami T."/>
            <person name="Mori H."/>
        </authorList>
    </citation>
    <scope>NUCLEOTIDE SEQUENCE [LARGE SCALE GENOMIC DNA]</scope>
    <source>
        <strain evidence="8">14EGH31</strain>
    </source>
</reference>
<dbReference type="Proteomes" id="UP000593842">
    <property type="component" value="Chromosome"/>
</dbReference>
<evidence type="ECO:0000313" key="7">
    <source>
        <dbReference type="EMBL" id="BCL56683.1"/>
    </source>
</evidence>
<proteinExistence type="inferred from homology"/>
<dbReference type="InterPro" id="IPR017853">
    <property type="entry name" value="GH"/>
</dbReference>
<dbReference type="Gene3D" id="3.20.20.80">
    <property type="entry name" value="Glycosidases"/>
    <property type="match status" value="1"/>
</dbReference>
<dbReference type="InterPro" id="IPR033132">
    <property type="entry name" value="GH_1_N_CS"/>
</dbReference>
<dbReference type="GO" id="GO:0005829">
    <property type="term" value="C:cytosol"/>
    <property type="evidence" value="ECO:0007669"/>
    <property type="project" value="TreeGrafter"/>
</dbReference>
<sequence length="468" mass="54700">MNKNFLWGGATAANQCEGAYLDGNKGLSIMDVMTNGSKNHKRLITDSIQKEYYYPNHDGNHFYYHYKEDIALMAEMGFKCYRMSIAWTRIYPNGDDEQPNEDGLKFYDKVFQELKKYNIEPIVTLSHYEMPLNLVKKYGSWRSRKLIDFFYNFSKTVLTRYKNYVRYWITFNEINAIEFMPYFPAGLLIEEDENRHQVIYQAAHHMLVASAKVVKLAHDINPKNKVGCMTLFGVNYPRTCHPNDVLKAEMANQDFLGIPDVQVFGYYSDYQLKQYQNKNVHLDITDEDLEILKNGTVDFVSFSYYMSMVQGEKREGENFAQGNMVAGLENPYLESNEWGWQIDPVGLRITLNYLYQKYRKPLFIVENGLGSEDILTSDGTVHDDYRIDYLRKHIQEMIKAVDEDGVPLLGYTMWGCIDLVSAGSGEMKKRYGFVYVDKDDYGNGTYKRFRKDSFYWYKKVIESNGEIL</sequence>
<dbReference type="NCBIfam" id="NF007154">
    <property type="entry name" value="PRK09589.1"/>
    <property type="match status" value="1"/>
</dbReference>
<dbReference type="AlphaFoldDB" id="A0A7I8DY46"/>
<dbReference type="PROSITE" id="PS00572">
    <property type="entry name" value="GLYCOSYL_HYDROL_F1_1"/>
    <property type="match status" value="1"/>
</dbReference>
<keyword evidence="3 6" id="KW-0326">Glycosidase</keyword>
<organism evidence="7 8">
    <name type="scientific">Faecalibacillus intestinalis</name>
    <dbReference type="NCBI Taxonomy" id="1982626"/>
    <lineage>
        <taxon>Bacteria</taxon>
        <taxon>Bacillati</taxon>
        <taxon>Bacillota</taxon>
        <taxon>Erysipelotrichia</taxon>
        <taxon>Erysipelotrichales</taxon>
        <taxon>Coprobacillaceae</taxon>
        <taxon>Faecalibacillus</taxon>
    </lineage>
</organism>
<evidence type="ECO:0000256" key="5">
    <source>
        <dbReference type="RuleBase" id="RU003690"/>
    </source>
</evidence>
<evidence type="ECO:0000313" key="8">
    <source>
        <dbReference type="Proteomes" id="UP000593842"/>
    </source>
</evidence>
<dbReference type="InterPro" id="IPR001360">
    <property type="entry name" value="Glyco_hydro_1"/>
</dbReference>
<evidence type="ECO:0000256" key="4">
    <source>
        <dbReference type="PROSITE-ProRule" id="PRU10055"/>
    </source>
</evidence>
<dbReference type="KEGG" id="fit:Fi14EGH31_03950"/>
<dbReference type="PANTHER" id="PTHR10353">
    <property type="entry name" value="GLYCOSYL HYDROLASE"/>
    <property type="match status" value="1"/>
</dbReference>
<accession>A0A7I8DY46</accession>
<dbReference type="NCBIfam" id="NF007158">
    <property type="entry name" value="PRK09593.1"/>
    <property type="match status" value="1"/>
</dbReference>
<name>A0A7I8DY46_9FIRM</name>
<dbReference type="PRINTS" id="PR00131">
    <property type="entry name" value="GLHYDRLASE1"/>
</dbReference>
<dbReference type="NCBIfam" id="NF007356">
    <property type="entry name" value="PRK09852.1"/>
    <property type="match status" value="1"/>
</dbReference>
<dbReference type="GO" id="GO:0016052">
    <property type="term" value="P:carbohydrate catabolic process"/>
    <property type="evidence" value="ECO:0007669"/>
    <property type="project" value="TreeGrafter"/>
</dbReference>
<keyword evidence="2 6" id="KW-0378">Hydrolase</keyword>
<protein>
    <submittedName>
        <fullName evidence="7">6-phospho-beta-glucosidase</fullName>
    </submittedName>
</protein>